<gene>
    <name evidence="1" type="ORF">INT48_001794</name>
</gene>
<reference evidence="1" key="1">
    <citation type="submission" date="2021-01" db="EMBL/GenBank/DDBJ databases">
        <title>Metabolic potential, ecology and presence of endohyphal bacteria is reflected in genomic diversity of Mucoromycotina.</title>
        <authorList>
            <person name="Muszewska A."/>
            <person name="Okrasinska A."/>
            <person name="Steczkiewicz K."/>
            <person name="Drgas O."/>
            <person name="Orlowska M."/>
            <person name="Perlinska-Lenart U."/>
            <person name="Aleksandrzak-Piekarczyk T."/>
            <person name="Szatraj K."/>
            <person name="Zielenkiewicz U."/>
            <person name="Pilsyk S."/>
            <person name="Malc E."/>
            <person name="Mieczkowski P."/>
            <person name="Kruszewska J.S."/>
            <person name="Biernat P."/>
            <person name="Pawlowska J."/>
        </authorList>
    </citation>
    <scope>NUCLEOTIDE SEQUENCE</scope>
    <source>
        <strain evidence="1">WA0000018081</strain>
    </source>
</reference>
<name>A0A8H7SZE8_9FUNG</name>
<evidence type="ECO:0000313" key="2">
    <source>
        <dbReference type="Proteomes" id="UP000613177"/>
    </source>
</evidence>
<dbReference type="AlphaFoldDB" id="A0A8H7SZE8"/>
<protein>
    <submittedName>
        <fullName evidence="1">Uncharacterized protein</fullName>
    </submittedName>
</protein>
<dbReference type="Proteomes" id="UP000613177">
    <property type="component" value="Unassembled WGS sequence"/>
</dbReference>
<proteinExistence type="predicted"/>
<evidence type="ECO:0000313" key="1">
    <source>
        <dbReference type="EMBL" id="KAG2237027.1"/>
    </source>
</evidence>
<keyword evidence="2" id="KW-1185">Reference proteome</keyword>
<sequence length="79" mass="8818">MLFGSVFAKRLDKRHIKVASLNMERRRNVNEGYEKRGNPPPPAFLPDLTLPMKQNIALVNNFVANGNMVGGLKNNGPNE</sequence>
<organism evidence="1 2">
    <name type="scientific">Thamnidium elegans</name>
    <dbReference type="NCBI Taxonomy" id="101142"/>
    <lineage>
        <taxon>Eukaryota</taxon>
        <taxon>Fungi</taxon>
        <taxon>Fungi incertae sedis</taxon>
        <taxon>Mucoromycota</taxon>
        <taxon>Mucoromycotina</taxon>
        <taxon>Mucoromycetes</taxon>
        <taxon>Mucorales</taxon>
        <taxon>Mucorineae</taxon>
        <taxon>Mucoraceae</taxon>
        <taxon>Thamnidium</taxon>
    </lineage>
</organism>
<accession>A0A8H7SZE8</accession>
<comment type="caution">
    <text evidence="1">The sequence shown here is derived from an EMBL/GenBank/DDBJ whole genome shotgun (WGS) entry which is preliminary data.</text>
</comment>
<dbReference type="EMBL" id="JAEPRE010000010">
    <property type="protein sequence ID" value="KAG2237027.1"/>
    <property type="molecule type" value="Genomic_DNA"/>
</dbReference>